<feature type="region of interest" description="Disordered" evidence="1">
    <location>
        <begin position="21"/>
        <end position="42"/>
    </location>
</feature>
<gene>
    <name evidence="2" type="ORF">M011DRAFT_471028</name>
</gene>
<evidence type="ECO:0000313" key="2">
    <source>
        <dbReference type="EMBL" id="KAF2743899.1"/>
    </source>
</evidence>
<evidence type="ECO:0000256" key="1">
    <source>
        <dbReference type="SAM" id="MobiDB-lite"/>
    </source>
</evidence>
<proteinExistence type="predicted"/>
<dbReference type="EMBL" id="MU006593">
    <property type="protein sequence ID" value="KAF2743899.1"/>
    <property type="molecule type" value="Genomic_DNA"/>
</dbReference>
<accession>A0A6A6V1W3</accession>
<dbReference type="AlphaFoldDB" id="A0A6A6V1W3"/>
<feature type="compositionally biased region" description="Basic and acidic residues" evidence="1">
    <location>
        <begin position="23"/>
        <end position="32"/>
    </location>
</feature>
<evidence type="ECO:0000313" key="3">
    <source>
        <dbReference type="Proteomes" id="UP000799440"/>
    </source>
</evidence>
<protein>
    <submittedName>
        <fullName evidence="2">Uncharacterized protein</fullName>
    </submittedName>
</protein>
<dbReference type="Proteomes" id="UP000799440">
    <property type="component" value="Unassembled WGS sequence"/>
</dbReference>
<keyword evidence="3" id="KW-1185">Reference proteome</keyword>
<reference evidence="2" key="1">
    <citation type="journal article" date="2020" name="Stud. Mycol.">
        <title>101 Dothideomycetes genomes: a test case for predicting lifestyles and emergence of pathogens.</title>
        <authorList>
            <person name="Haridas S."/>
            <person name="Albert R."/>
            <person name="Binder M."/>
            <person name="Bloem J."/>
            <person name="Labutti K."/>
            <person name="Salamov A."/>
            <person name="Andreopoulos B."/>
            <person name="Baker S."/>
            <person name="Barry K."/>
            <person name="Bills G."/>
            <person name="Bluhm B."/>
            <person name="Cannon C."/>
            <person name="Castanera R."/>
            <person name="Culley D."/>
            <person name="Daum C."/>
            <person name="Ezra D."/>
            <person name="Gonzalez J."/>
            <person name="Henrissat B."/>
            <person name="Kuo A."/>
            <person name="Liang C."/>
            <person name="Lipzen A."/>
            <person name="Lutzoni F."/>
            <person name="Magnuson J."/>
            <person name="Mondo S."/>
            <person name="Nolan M."/>
            <person name="Ohm R."/>
            <person name="Pangilinan J."/>
            <person name="Park H.-J."/>
            <person name="Ramirez L."/>
            <person name="Alfaro M."/>
            <person name="Sun H."/>
            <person name="Tritt A."/>
            <person name="Yoshinaga Y."/>
            <person name="Zwiers L.-H."/>
            <person name="Turgeon B."/>
            <person name="Goodwin S."/>
            <person name="Spatafora J."/>
            <person name="Crous P."/>
            <person name="Grigoriev I."/>
        </authorList>
    </citation>
    <scope>NUCLEOTIDE SEQUENCE</scope>
    <source>
        <strain evidence="2">CBS 119925</strain>
    </source>
</reference>
<name>A0A6A6V1W3_9PLEO</name>
<organism evidence="2 3">
    <name type="scientific">Sporormia fimetaria CBS 119925</name>
    <dbReference type="NCBI Taxonomy" id="1340428"/>
    <lineage>
        <taxon>Eukaryota</taxon>
        <taxon>Fungi</taxon>
        <taxon>Dikarya</taxon>
        <taxon>Ascomycota</taxon>
        <taxon>Pezizomycotina</taxon>
        <taxon>Dothideomycetes</taxon>
        <taxon>Pleosporomycetidae</taxon>
        <taxon>Pleosporales</taxon>
        <taxon>Sporormiaceae</taxon>
        <taxon>Sporormia</taxon>
    </lineage>
</organism>
<sequence>MCSVPLLHSIPSCLPPVAVAHTQKSERKRDTGESSTPSASARVGELDVAGFSSVSVASAPARVGELNVPGSLPSPLPQCIQPSFSRFPTNPGRTYPKPDRVSSLAGSLTLKSRKSSRRYMIYSLDSLRLGNGLLRELIVACRHLLHDTRV</sequence>